<evidence type="ECO:0000256" key="11">
    <source>
        <dbReference type="ARBA" id="ARBA00023054"/>
    </source>
</evidence>
<dbReference type="Pfam" id="PF08647">
    <property type="entry name" value="BRE1"/>
    <property type="match status" value="1"/>
</dbReference>
<dbReference type="InterPro" id="IPR013083">
    <property type="entry name" value="Znf_RING/FYVE/PHD"/>
</dbReference>
<dbReference type="Pfam" id="PF00097">
    <property type="entry name" value="zf-C3HC4"/>
    <property type="match status" value="1"/>
</dbReference>
<evidence type="ECO:0000256" key="16">
    <source>
        <dbReference type="SAM" id="Coils"/>
    </source>
</evidence>
<comment type="pathway">
    <text evidence="3 15">Protein modification; protein ubiquitination.</text>
</comment>
<dbReference type="CDD" id="cd16499">
    <property type="entry name" value="RING-HC_Bre1-like"/>
    <property type="match status" value="1"/>
</dbReference>
<evidence type="ECO:0000256" key="9">
    <source>
        <dbReference type="ARBA" id="ARBA00022833"/>
    </source>
</evidence>
<evidence type="ECO:0000256" key="14">
    <source>
        <dbReference type="PROSITE-ProRule" id="PRU00175"/>
    </source>
</evidence>
<keyword evidence="10 15" id="KW-0156">Chromatin regulator</keyword>
<keyword evidence="11 15" id="KW-0175">Coiled coil</keyword>
<dbReference type="GO" id="GO:0061630">
    <property type="term" value="F:ubiquitin protein ligase activity"/>
    <property type="evidence" value="ECO:0007669"/>
    <property type="project" value="UniProtKB-EC"/>
</dbReference>
<feature type="coiled-coil region" evidence="16">
    <location>
        <begin position="623"/>
        <end position="657"/>
    </location>
</feature>
<comment type="similarity">
    <text evidence="4 15">Belongs to the BRE1 family.</text>
</comment>
<evidence type="ECO:0000313" key="19">
    <source>
        <dbReference type="EMBL" id="KAJ4476997.1"/>
    </source>
</evidence>
<dbReference type="PROSITE" id="PS00518">
    <property type="entry name" value="ZF_RING_1"/>
    <property type="match status" value="1"/>
</dbReference>
<dbReference type="InterPro" id="IPR001841">
    <property type="entry name" value="Znf_RING"/>
</dbReference>
<evidence type="ECO:0000256" key="5">
    <source>
        <dbReference type="ARBA" id="ARBA00022679"/>
    </source>
</evidence>
<dbReference type="GO" id="GO:0006325">
    <property type="term" value="P:chromatin organization"/>
    <property type="evidence" value="ECO:0007669"/>
    <property type="project" value="UniProtKB-KW"/>
</dbReference>
<protein>
    <recommendedName>
        <fullName evidence="15">E3 ubiquitin protein ligase</fullName>
        <ecNumber evidence="15">2.3.2.27</ecNumber>
    </recommendedName>
</protein>
<dbReference type="Gene3D" id="3.30.40.10">
    <property type="entry name" value="Zinc/RING finger domain, C3HC4 (zinc finger)"/>
    <property type="match status" value="1"/>
</dbReference>
<keyword evidence="12 15" id="KW-0539">Nucleus</keyword>
<evidence type="ECO:0000256" key="7">
    <source>
        <dbReference type="ARBA" id="ARBA00022771"/>
    </source>
</evidence>
<dbReference type="GO" id="GO:0016567">
    <property type="term" value="P:protein ubiquitination"/>
    <property type="evidence" value="ECO:0007669"/>
    <property type="project" value="UniProtKB-UniRule"/>
</dbReference>
<dbReference type="Proteomes" id="UP001150238">
    <property type="component" value="Unassembled WGS sequence"/>
</dbReference>
<dbReference type="GO" id="GO:0008270">
    <property type="term" value="F:zinc ion binding"/>
    <property type="evidence" value="ECO:0007669"/>
    <property type="project" value="UniProtKB-KW"/>
</dbReference>
<evidence type="ECO:0000256" key="10">
    <source>
        <dbReference type="ARBA" id="ARBA00022853"/>
    </source>
</evidence>
<comment type="caution">
    <text evidence="19">The sequence shown here is derived from an EMBL/GenBank/DDBJ whole genome shotgun (WGS) entry which is preliminary data.</text>
</comment>
<feature type="coiled-coil region" evidence="16">
    <location>
        <begin position="335"/>
        <end position="369"/>
    </location>
</feature>
<feature type="region of interest" description="Disordered" evidence="17">
    <location>
        <begin position="228"/>
        <end position="266"/>
    </location>
</feature>
<dbReference type="EC" id="2.3.2.27" evidence="15"/>
<keyword evidence="7 14" id="KW-0863">Zinc-finger</keyword>
<dbReference type="AlphaFoldDB" id="A0A9W9A8I5"/>
<feature type="domain" description="RING-type" evidence="18">
    <location>
        <begin position="764"/>
        <end position="802"/>
    </location>
</feature>
<reference evidence="19" key="1">
    <citation type="submission" date="2022-08" db="EMBL/GenBank/DDBJ databases">
        <authorList>
            <consortium name="DOE Joint Genome Institute"/>
            <person name="Min B."/>
            <person name="Riley R."/>
            <person name="Sierra-Patev S."/>
            <person name="Naranjo-Ortiz M."/>
            <person name="Looney B."/>
            <person name="Konkel Z."/>
            <person name="Slot J.C."/>
            <person name="Sakamoto Y."/>
            <person name="Steenwyk J.L."/>
            <person name="Rokas A."/>
            <person name="Carro J."/>
            <person name="Camarero S."/>
            <person name="Ferreira P."/>
            <person name="Molpeceres G."/>
            <person name="Ruiz-Duenas F.J."/>
            <person name="Serrano A."/>
            <person name="Henrissat B."/>
            <person name="Drula E."/>
            <person name="Hughes K.W."/>
            <person name="Mata J.L."/>
            <person name="Ishikawa N.K."/>
            <person name="Vargas-Isla R."/>
            <person name="Ushijima S."/>
            <person name="Smith C.A."/>
            <person name="Ahrendt S."/>
            <person name="Andreopoulos W."/>
            <person name="He G."/>
            <person name="Labutti K."/>
            <person name="Lipzen A."/>
            <person name="Ng V."/>
            <person name="Sandor L."/>
            <person name="Barry K."/>
            <person name="Martinez A.T."/>
            <person name="Xiao Y."/>
            <person name="Gibbons J.G."/>
            <person name="Terashima K."/>
            <person name="Hibbett D.S."/>
            <person name="Grigoriev I.V."/>
        </authorList>
    </citation>
    <scope>NUCLEOTIDE SEQUENCE</scope>
    <source>
        <strain evidence="19">Sp2 HRB7682 ss15</strain>
    </source>
</reference>
<evidence type="ECO:0000256" key="6">
    <source>
        <dbReference type="ARBA" id="ARBA00022723"/>
    </source>
</evidence>
<dbReference type="PANTHER" id="PTHR23163:SF0">
    <property type="entry name" value="E3 UBIQUITIN-PROTEIN LIGASE BRE1"/>
    <property type="match status" value="1"/>
</dbReference>
<keyword evidence="5 15" id="KW-0808">Transferase</keyword>
<proteinExistence type="inferred from homology"/>
<evidence type="ECO:0000256" key="17">
    <source>
        <dbReference type="SAM" id="MobiDB-lite"/>
    </source>
</evidence>
<evidence type="ECO:0000256" key="8">
    <source>
        <dbReference type="ARBA" id="ARBA00022786"/>
    </source>
</evidence>
<organism evidence="19 20">
    <name type="scientific">Lentinula lateritia</name>
    <dbReference type="NCBI Taxonomy" id="40482"/>
    <lineage>
        <taxon>Eukaryota</taxon>
        <taxon>Fungi</taxon>
        <taxon>Dikarya</taxon>
        <taxon>Basidiomycota</taxon>
        <taxon>Agaricomycotina</taxon>
        <taxon>Agaricomycetes</taxon>
        <taxon>Agaricomycetidae</taxon>
        <taxon>Agaricales</taxon>
        <taxon>Marasmiineae</taxon>
        <taxon>Omphalotaceae</taxon>
        <taxon>Lentinula</taxon>
    </lineage>
</organism>
<evidence type="ECO:0000256" key="13">
    <source>
        <dbReference type="ARBA" id="ARBA00059679"/>
    </source>
</evidence>
<comment type="catalytic activity">
    <reaction evidence="1 15">
        <text>S-ubiquitinyl-[E2 ubiquitin-conjugating enzyme]-L-cysteine + [acceptor protein]-L-lysine = [E2 ubiquitin-conjugating enzyme]-L-cysteine + N(6)-ubiquitinyl-[acceptor protein]-L-lysine.</text>
        <dbReference type="EC" id="2.3.2.27"/>
    </reaction>
</comment>
<evidence type="ECO:0000256" key="4">
    <source>
        <dbReference type="ARBA" id="ARBA00005555"/>
    </source>
</evidence>
<dbReference type="EMBL" id="JANVFS010000019">
    <property type="protein sequence ID" value="KAJ4476997.1"/>
    <property type="molecule type" value="Genomic_DNA"/>
</dbReference>
<dbReference type="SUPFAM" id="SSF57850">
    <property type="entry name" value="RING/U-box"/>
    <property type="match status" value="1"/>
</dbReference>
<feature type="coiled-coil region" evidence="16">
    <location>
        <begin position="472"/>
        <end position="562"/>
    </location>
</feature>
<dbReference type="InterPro" id="IPR017907">
    <property type="entry name" value="Znf_RING_CS"/>
</dbReference>
<dbReference type="PROSITE" id="PS50089">
    <property type="entry name" value="ZF_RING_2"/>
    <property type="match status" value="1"/>
</dbReference>
<dbReference type="InterPro" id="IPR018957">
    <property type="entry name" value="Znf_C3HC4_RING-type"/>
</dbReference>
<keyword evidence="6 15" id="KW-0479">Metal-binding</keyword>
<sequence length="817" mass="93399">MAETKKRFHSVEDDSDKVIVKKHIITDENGSPRVNGVGKGHIDDVEPTADDKLELFRKEAIYRRMIHYSRLNEASQKRISELEERKSTCEAGLAAMSACWMQLVDAIRVLVVKQESSQPMEVSPSTQDLQDLFTLSRYVSDDSMPELKSALEKSRHATQELVMKFVQKGSPHVAQDTSLKEYQKTQTECAALKAQVQVLQVRLSDSEELGRKLRQELSDEQNRLQRLKSKTVQANLPKAGMSSGESSEATEDAMLKPSSPAPNGFTPKMQEEWEERVAYQTRLLREQDKIIDELRKTKSALELEINKKVLTKSDVLNSPFYQRVLQRSASALNAASAKEEELRLLKLEYGQYREEREKYEKELRDESAVAINETLALIARRDADNARLREDRDQRVAELHERRNKESVKIASCEEYKSLAISRADRISALESQLHRSKLKLASNAGREDIVNFLLEMPDKNTEFAQYIQARLSETETRLASHEEVLAKLNHDHPNVAQYVQSEVEARQKLAEVTAQLTQYQNLYGELSSVQPDSLVNELQHKEDELRRLRLLNAQHAQAESALYTETEKLASAWEALDGQVKNKIFDLSAMEDRLTKATVERAKSDNKFYAASRERDAVESERKNLIRNLEKQGRVLELLKDNEQRLNGLLAATQDELSKHKAYCQEAHDNAVKQLSLKSLELHERASEGTKTAHIYRDQIDKFQREHHSRQEALRKEMEAMSAAKMALEKERLALQSKAKFDSTRHQHKTEDPDAGLMALLKCSTCNLKFRDTILTKCCHTFCRACVDARISSRQRKCPACGLGFAQSEVLKIYMQ</sequence>
<feature type="coiled-coil region" evidence="16">
    <location>
        <begin position="712"/>
        <end position="739"/>
    </location>
</feature>
<evidence type="ECO:0000256" key="2">
    <source>
        <dbReference type="ARBA" id="ARBA00004123"/>
    </source>
</evidence>
<evidence type="ECO:0000259" key="18">
    <source>
        <dbReference type="PROSITE" id="PS50089"/>
    </source>
</evidence>
<dbReference type="GO" id="GO:0005634">
    <property type="term" value="C:nucleus"/>
    <property type="evidence" value="ECO:0007669"/>
    <property type="project" value="UniProtKB-SubCell"/>
</dbReference>
<dbReference type="InterPro" id="IPR058643">
    <property type="entry name" value="BRE1-like_CC"/>
</dbReference>
<dbReference type="GO" id="GO:0033503">
    <property type="term" value="C:HULC complex"/>
    <property type="evidence" value="ECO:0007669"/>
    <property type="project" value="TreeGrafter"/>
</dbReference>
<name>A0A9W9A8I5_9AGAR</name>
<dbReference type="PANTHER" id="PTHR23163">
    <property type="entry name" value="RING FINGER PROTEIN-RELATED"/>
    <property type="match status" value="1"/>
</dbReference>
<keyword evidence="9 15" id="KW-0862">Zinc</keyword>
<dbReference type="Pfam" id="PF26095">
    <property type="entry name" value="CC_Bre1"/>
    <property type="match status" value="1"/>
</dbReference>
<evidence type="ECO:0000256" key="15">
    <source>
        <dbReference type="RuleBase" id="RU365038"/>
    </source>
</evidence>
<dbReference type="SMART" id="SM00184">
    <property type="entry name" value="RING"/>
    <property type="match status" value="1"/>
</dbReference>
<evidence type="ECO:0000256" key="12">
    <source>
        <dbReference type="ARBA" id="ARBA00023242"/>
    </source>
</evidence>
<evidence type="ECO:0000256" key="3">
    <source>
        <dbReference type="ARBA" id="ARBA00004906"/>
    </source>
</evidence>
<reference evidence="19" key="2">
    <citation type="journal article" date="2023" name="Proc. Natl. Acad. Sci. U.S.A.">
        <title>A global phylogenomic analysis of the shiitake genus Lentinula.</title>
        <authorList>
            <person name="Sierra-Patev S."/>
            <person name="Min B."/>
            <person name="Naranjo-Ortiz M."/>
            <person name="Looney B."/>
            <person name="Konkel Z."/>
            <person name="Slot J.C."/>
            <person name="Sakamoto Y."/>
            <person name="Steenwyk J.L."/>
            <person name="Rokas A."/>
            <person name="Carro J."/>
            <person name="Camarero S."/>
            <person name="Ferreira P."/>
            <person name="Molpeceres G."/>
            <person name="Ruiz-Duenas F.J."/>
            <person name="Serrano A."/>
            <person name="Henrissat B."/>
            <person name="Drula E."/>
            <person name="Hughes K.W."/>
            <person name="Mata J.L."/>
            <person name="Ishikawa N.K."/>
            <person name="Vargas-Isla R."/>
            <person name="Ushijima S."/>
            <person name="Smith C.A."/>
            <person name="Donoghue J."/>
            <person name="Ahrendt S."/>
            <person name="Andreopoulos W."/>
            <person name="He G."/>
            <person name="LaButti K."/>
            <person name="Lipzen A."/>
            <person name="Ng V."/>
            <person name="Riley R."/>
            <person name="Sandor L."/>
            <person name="Barry K."/>
            <person name="Martinez A.T."/>
            <person name="Xiao Y."/>
            <person name="Gibbons J.G."/>
            <person name="Terashima K."/>
            <person name="Grigoriev I.V."/>
            <person name="Hibbett D."/>
        </authorList>
    </citation>
    <scope>NUCLEOTIDE SEQUENCE</scope>
    <source>
        <strain evidence="19">Sp2 HRB7682 ss15</strain>
    </source>
</reference>
<accession>A0A9W9A8I5</accession>
<dbReference type="InterPro" id="IPR013956">
    <property type="entry name" value="E3_ubiquit_lig_Bre1"/>
</dbReference>
<keyword evidence="8 15" id="KW-0833">Ubl conjugation pathway</keyword>
<gene>
    <name evidence="19" type="ORF">C8J55DRAFT_516353</name>
</gene>
<comment type="subcellular location">
    <subcellularLocation>
        <location evidence="2 15">Nucleus</location>
    </subcellularLocation>
</comment>
<evidence type="ECO:0000313" key="20">
    <source>
        <dbReference type="Proteomes" id="UP001150238"/>
    </source>
</evidence>
<comment type="function">
    <text evidence="13">E3 ubiquitin-protein ligase that mediates monoubiquitination of histone H2B to form H2BK123ub1. H2BK123ub1 gives a specific tag for epigenetic transcriptional activation and is also a prerequisite for H3K4me and H3K79me formation.</text>
</comment>
<evidence type="ECO:0000256" key="1">
    <source>
        <dbReference type="ARBA" id="ARBA00000900"/>
    </source>
</evidence>